<keyword evidence="12 13" id="KW-0539">Nucleus</keyword>
<dbReference type="Pfam" id="PF05148">
    <property type="entry name" value="Methyltransf_8"/>
    <property type="match status" value="1"/>
</dbReference>
<dbReference type="GO" id="GO:0033553">
    <property type="term" value="C:rDNA heterochromatin"/>
    <property type="evidence" value="ECO:0007669"/>
    <property type="project" value="TreeGrafter"/>
</dbReference>
<evidence type="ECO:0000256" key="10">
    <source>
        <dbReference type="ARBA" id="ARBA00023015"/>
    </source>
</evidence>
<evidence type="ECO:0000256" key="8">
    <source>
        <dbReference type="ARBA" id="ARBA00022691"/>
    </source>
</evidence>
<dbReference type="OrthoDB" id="10258825at2759"/>
<dbReference type="InParanoid" id="A0A6J2YGB8"/>
<dbReference type="PANTHER" id="PTHR12787">
    <property type="entry name" value="RIBOSOMAL RNA-PROCESSING PROTEIN 8"/>
    <property type="match status" value="1"/>
</dbReference>
<evidence type="ECO:0000256" key="14">
    <source>
        <dbReference type="SAM" id="MobiDB-lite"/>
    </source>
</evidence>
<dbReference type="Proteomes" id="UP000504635">
    <property type="component" value="Unplaced"/>
</dbReference>
<proteinExistence type="inferred from homology"/>
<evidence type="ECO:0000256" key="6">
    <source>
        <dbReference type="ARBA" id="ARBA00022603"/>
    </source>
</evidence>
<dbReference type="GeneID" id="115887241"/>
<evidence type="ECO:0000256" key="1">
    <source>
        <dbReference type="ARBA" id="ARBA00004604"/>
    </source>
</evidence>
<evidence type="ECO:0000256" key="12">
    <source>
        <dbReference type="ARBA" id="ARBA00023242"/>
    </source>
</evidence>
<comment type="similarity">
    <text evidence="2 13">Belongs to the methyltransferase superfamily. RRP8 family.</text>
</comment>
<evidence type="ECO:0000313" key="15">
    <source>
        <dbReference type="Proteomes" id="UP000504635"/>
    </source>
</evidence>
<keyword evidence="7 13" id="KW-0808">Transferase</keyword>
<evidence type="ECO:0000256" key="2">
    <source>
        <dbReference type="ARBA" id="ARBA00006301"/>
    </source>
</evidence>
<comment type="subcellular location">
    <subcellularLocation>
        <location evidence="1 13">Nucleus</location>
        <location evidence="1 13">Nucleolus</location>
    </subcellularLocation>
</comment>
<dbReference type="FunFam" id="1.10.10.2150:FF:000001">
    <property type="entry name" value="Ribosomal RNA-processing protein 8"/>
    <property type="match status" value="1"/>
</dbReference>
<dbReference type="GO" id="GO:0006364">
    <property type="term" value="P:rRNA processing"/>
    <property type="evidence" value="ECO:0007669"/>
    <property type="project" value="UniProtKB-UniRule"/>
</dbReference>
<feature type="region of interest" description="Disordered" evidence="14">
    <location>
        <begin position="122"/>
        <end position="157"/>
    </location>
</feature>
<dbReference type="InterPro" id="IPR007823">
    <property type="entry name" value="RRP8"/>
</dbReference>
<name>A0A6J2YGB8_SITOR</name>
<keyword evidence="9" id="KW-0156">Chromatin regulator</keyword>
<evidence type="ECO:0000256" key="13">
    <source>
        <dbReference type="RuleBase" id="RU365074"/>
    </source>
</evidence>
<dbReference type="GO" id="GO:0046015">
    <property type="term" value="P:regulation of transcription by glucose"/>
    <property type="evidence" value="ECO:0007669"/>
    <property type="project" value="TreeGrafter"/>
</dbReference>
<evidence type="ECO:0000256" key="4">
    <source>
        <dbReference type="ARBA" id="ARBA00022491"/>
    </source>
</evidence>
<dbReference type="GO" id="GO:0042149">
    <property type="term" value="P:cellular response to glucose starvation"/>
    <property type="evidence" value="ECO:0007669"/>
    <property type="project" value="TreeGrafter"/>
</dbReference>
<dbReference type="SUPFAM" id="SSF53335">
    <property type="entry name" value="S-adenosyl-L-methionine-dependent methyltransferases"/>
    <property type="match status" value="1"/>
</dbReference>
<accession>A0A6J2YGB8</accession>
<keyword evidence="15" id="KW-1185">Reference proteome</keyword>
<keyword evidence="6 13" id="KW-0489">Methyltransferase</keyword>
<dbReference type="KEGG" id="soy:115887241"/>
<dbReference type="InterPro" id="IPR042036">
    <property type="entry name" value="RRP8_N"/>
</dbReference>
<dbReference type="CDD" id="cd02440">
    <property type="entry name" value="AdoMet_MTases"/>
    <property type="match status" value="1"/>
</dbReference>
<dbReference type="GO" id="GO:0008168">
    <property type="term" value="F:methyltransferase activity"/>
    <property type="evidence" value="ECO:0007669"/>
    <property type="project" value="UniProtKB-KW"/>
</dbReference>
<dbReference type="Gene3D" id="3.40.50.150">
    <property type="entry name" value="Vaccinia Virus protein VP39"/>
    <property type="match status" value="1"/>
</dbReference>
<keyword evidence="11" id="KW-0804">Transcription</keyword>
<keyword evidence="4" id="KW-0678">Repressor</keyword>
<dbReference type="Gene3D" id="1.10.10.2150">
    <property type="entry name" value="Ribosomal RNA-processing protein 8, N-terminal domain"/>
    <property type="match status" value="1"/>
</dbReference>
<evidence type="ECO:0000256" key="7">
    <source>
        <dbReference type="ARBA" id="ARBA00022679"/>
    </source>
</evidence>
<gene>
    <name evidence="16" type="primary">LOC115887241</name>
</gene>
<comment type="function">
    <text evidence="13">Probable methyltransferase required to silence rDNA.</text>
</comment>
<evidence type="ECO:0000256" key="9">
    <source>
        <dbReference type="ARBA" id="ARBA00022853"/>
    </source>
</evidence>
<keyword evidence="10" id="KW-0805">Transcription regulation</keyword>
<evidence type="ECO:0000313" key="16">
    <source>
        <dbReference type="RefSeq" id="XP_030762472.1"/>
    </source>
</evidence>
<reference evidence="16" key="1">
    <citation type="submission" date="2025-08" db="UniProtKB">
        <authorList>
            <consortium name="RefSeq"/>
        </authorList>
    </citation>
    <scope>IDENTIFICATION</scope>
    <source>
        <tissue evidence="16">Gonads</tissue>
    </source>
</reference>
<organism evidence="15 16">
    <name type="scientific">Sitophilus oryzae</name>
    <name type="common">Rice weevil</name>
    <name type="synonym">Curculio oryzae</name>
    <dbReference type="NCBI Taxonomy" id="7048"/>
    <lineage>
        <taxon>Eukaryota</taxon>
        <taxon>Metazoa</taxon>
        <taxon>Ecdysozoa</taxon>
        <taxon>Arthropoda</taxon>
        <taxon>Hexapoda</taxon>
        <taxon>Insecta</taxon>
        <taxon>Pterygota</taxon>
        <taxon>Neoptera</taxon>
        <taxon>Endopterygota</taxon>
        <taxon>Coleoptera</taxon>
        <taxon>Polyphaga</taxon>
        <taxon>Cucujiformia</taxon>
        <taxon>Curculionidae</taxon>
        <taxon>Dryophthorinae</taxon>
        <taxon>Sitophilus</taxon>
    </lineage>
</organism>
<protein>
    <recommendedName>
        <fullName evidence="3 13">Ribosomal RNA-processing protein 8</fullName>
        <ecNumber evidence="13">2.1.1.-</ecNumber>
    </recommendedName>
</protein>
<dbReference type="GO" id="GO:0005677">
    <property type="term" value="C:chromatin silencing complex"/>
    <property type="evidence" value="ECO:0007669"/>
    <property type="project" value="TreeGrafter"/>
</dbReference>
<dbReference type="RefSeq" id="XP_030762472.1">
    <property type="nucleotide sequence ID" value="XM_030906612.1"/>
</dbReference>
<keyword evidence="8 13" id="KW-0949">S-adenosyl-L-methionine</keyword>
<sequence length="461" mass="52804">MTSFNGLGDWETNEIGDELCTFLKKDNRKQGIKSRKIKKKKVKTKLKNLPVNNGNVANFLTRKASTSILSKVSPVNEKVSLKTRIKDMKNNKKAKKLRTKLNMDTKNSKNAYTLLDNTSAEGNTLKSSLDKSKSQNKKQKRKLDDVSGSNKVITPNIHTKKKKKIVQQINNDTPALKKEPIISDNLIKRKKRIEAQNNETKVLDKEPINPSILRKRKKQLESLKALIKENKNTHKSTKPKPVLTLRQKMMKKLKAARFRFLNEQMYVSTGREAQKIFNADKDAFKAYHDGYRQQVNQWPLNPLDVIIKSIIKMPKTHIIADFGCGEARLAKEVKQTVHSFDLVAANSTVTACDMAKVPLEDGTVDVAVFCLSLMGTNLQDYLREANRVLKLGGIFKIAEVESRFEDINHFIKSCEQYGFKKHWLDLSHNLFYFIDLKKSSNVKTKSRLSQITLQPCLYKRR</sequence>
<feature type="compositionally biased region" description="Polar residues" evidence="14">
    <location>
        <begin position="147"/>
        <end position="157"/>
    </location>
</feature>
<dbReference type="EC" id="2.1.1.-" evidence="13"/>
<dbReference type="GO" id="GO:0032259">
    <property type="term" value="P:methylation"/>
    <property type="evidence" value="ECO:0007669"/>
    <property type="project" value="UniProtKB-KW"/>
</dbReference>
<dbReference type="GO" id="GO:0005730">
    <property type="term" value="C:nucleolus"/>
    <property type="evidence" value="ECO:0007669"/>
    <property type="project" value="UniProtKB-SubCell"/>
</dbReference>
<dbReference type="GO" id="GO:0000183">
    <property type="term" value="P:rDNA heterochromatin formation"/>
    <property type="evidence" value="ECO:0007669"/>
    <property type="project" value="TreeGrafter"/>
</dbReference>
<dbReference type="PANTHER" id="PTHR12787:SF0">
    <property type="entry name" value="RIBOSOMAL RNA-PROCESSING PROTEIN 8"/>
    <property type="match status" value="1"/>
</dbReference>
<evidence type="ECO:0000256" key="11">
    <source>
        <dbReference type="ARBA" id="ARBA00023163"/>
    </source>
</evidence>
<dbReference type="InterPro" id="IPR029063">
    <property type="entry name" value="SAM-dependent_MTases_sf"/>
</dbReference>
<keyword evidence="5 13" id="KW-0698">rRNA processing</keyword>
<evidence type="ECO:0000256" key="5">
    <source>
        <dbReference type="ARBA" id="ARBA00022552"/>
    </source>
</evidence>
<dbReference type="AlphaFoldDB" id="A0A6J2YGB8"/>
<dbReference type="FunFam" id="3.40.50.150:FF:000068">
    <property type="entry name" value="Ribosomal RNA-processing protein 8"/>
    <property type="match status" value="1"/>
</dbReference>
<evidence type="ECO:0000256" key="3">
    <source>
        <dbReference type="ARBA" id="ARBA00020203"/>
    </source>
</evidence>